<keyword evidence="1" id="KW-0812">Transmembrane</keyword>
<reference evidence="2 3" key="1">
    <citation type="submission" date="2021-03" db="EMBL/GenBank/DDBJ databases">
        <title>Paenibacillus artemisicola MWE-103 whole genome sequence.</title>
        <authorList>
            <person name="Ham Y.J."/>
        </authorList>
    </citation>
    <scope>NUCLEOTIDE SEQUENCE [LARGE SCALE GENOMIC DNA]</scope>
    <source>
        <strain evidence="2 3">MWE-103</strain>
    </source>
</reference>
<keyword evidence="1" id="KW-0472">Membrane</keyword>
<keyword evidence="3" id="KW-1185">Reference proteome</keyword>
<comment type="caution">
    <text evidence="2">The sequence shown here is derived from an EMBL/GenBank/DDBJ whole genome shotgun (WGS) entry which is preliminary data.</text>
</comment>
<evidence type="ECO:0000313" key="2">
    <source>
        <dbReference type="EMBL" id="MBO7742559.1"/>
    </source>
</evidence>
<name>A0ABS3W2L8_9BACL</name>
<feature type="transmembrane region" description="Helical" evidence="1">
    <location>
        <begin position="6"/>
        <end position="25"/>
    </location>
</feature>
<proteinExistence type="predicted"/>
<keyword evidence="1" id="KW-1133">Transmembrane helix</keyword>
<organism evidence="2 3">
    <name type="scientific">Paenibacillus artemisiicola</name>
    <dbReference type="NCBI Taxonomy" id="1172618"/>
    <lineage>
        <taxon>Bacteria</taxon>
        <taxon>Bacillati</taxon>
        <taxon>Bacillota</taxon>
        <taxon>Bacilli</taxon>
        <taxon>Bacillales</taxon>
        <taxon>Paenibacillaceae</taxon>
        <taxon>Paenibacillus</taxon>
    </lineage>
</organism>
<dbReference type="Proteomes" id="UP000670947">
    <property type="component" value="Unassembled WGS sequence"/>
</dbReference>
<dbReference type="EMBL" id="JAGGDJ010000001">
    <property type="protein sequence ID" value="MBO7742559.1"/>
    <property type="molecule type" value="Genomic_DNA"/>
</dbReference>
<protein>
    <submittedName>
        <fullName evidence="2">Uncharacterized protein</fullName>
    </submittedName>
</protein>
<accession>A0ABS3W2L8</accession>
<sequence length="50" mass="5704">MGVPTGVWVSAAIIAVLVTWITIWVTNKAYSRRWEDHGMDKEKDNGDRTK</sequence>
<dbReference type="RefSeq" id="WP_208845551.1">
    <property type="nucleotide sequence ID" value="NZ_JAGGDJ010000001.1"/>
</dbReference>
<gene>
    <name evidence="2" type="ORF">I8J29_00025</name>
</gene>
<evidence type="ECO:0000313" key="3">
    <source>
        <dbReference type="Proteomes" id="UP000670947"/>
    </source>
</evidence>
<evidence type="ECO:0000256" key="1">
    <source>
        <dbReference type="SAM" id="Phobius"/>
    </source>
</evidence>